<keyword evidence="2" id="KW-1185">Reference proteome</keyword>
<sequence length="53" mass="5567">MRARLVLVGCGSHTSIVVLQGAFASALNEHQDFGGSIVDVVDFDTHGIEDANP</sequence>
<dbReference type="EMBL" id="CAWUPB010001160">
    <property type="protein sequence ID" value="CAK7342346.1"/>
    <property type="molecule type" value="Genomic_DNA"/>
</dbReference>
<dbReference type="AlphaFoldDB" id="A0AAV1S0Q7"/>
<gene>
    <name evidence="1" type="ORF">DCAF_LOCUS16747</name>
</gene>
<dbReference type="Proteomes" id="UP001314170">
    <property type="component" value="Unassembled WGS sequence"/>
</dbReference>
<proteinExistence type="predicted"/>
<comment type="caution">
    <text evidence="1">The sequence shown here is derived from an EMBL/GenBank/DDBJ whole genome shotgun (WGS) entry which is preliminary data.</text>
</comment>
<name>A0AAV1S0Q7_9ROSI</name>
<evidence type="ECO:0000313" key="2">
    <source>
        <dbReference type="Proteomes" id="UP001314170"/>
    </source>
</evidence>
<reference evidence="1 2" key="1">
    <citation type="submission" date="2024-01" db="EMBL/GenBank/DDBJ databases">
        <authorList>
            <person name="Waweru B."/>
        </authorList>
    </citation>
    <scope>NUCLEOTIDE SEQUENCE [LARGE SCALE GENOMIC DNA]</scope>
</reference>
<organism evidence="1 2">
    <name type="scientific">Dovyalis caffra</name>
    <dbReference type="NCBI Taxonomy" id="77055"/>
    <lineage>
        <taxon>Eukaryota</taxon>
        <taxon>Viridiplantae</taxon>
        <taxon>Streptophyta</taxon>
        <taxon>Embryophyta</taxon>
        <taxon>Tracheophyta</taxon>
        <taxon>Spermatophyta</taxon>
        <taxon>Magnoliopsida</taxon>
        <taxon>eudicotyledons</taxon>
        <taxon>Gunneridae</taxon>
        <taxon>Pentapetalae</taxon>
        <taxon>rosids</taxon>
        <taxon>fabids</taxon>
        <taxon>Malpighiales</taxon>
        <taxon>Salicaceae</taxon>
        <taxon>Flacourtieae</taxon>
        <taxon>Dovyalis</taxon>
    </lineage>
</organism>
<protein>
    <submittedName>
        <fullName evidence="1">Uncharacterized protein</fullName>
    </submittedName>
</protein>
<evidence type="ECO:0000313" key="1">
    <source>
        <dbReference type="EMBL" id="CAK7342346.1"/>
    </source>
</evidence>
<accession>A0AAV1S0Q7</accession>